<dbReference type="GO" id="GO:0003723">
    <property type="term" value="F:RNA binding"/>
    <property type="evidence" value="ECO:0000318"/>
    <property type="project" value="GO_Central"/>
</dbReference>
<dbReference type="InParanoid" id="D8QX10"/>
<dbReference type="PROSITE" id="PS50174">
    <property type="entry name" value="G_PATCH"/>
    <property type="match status" value="1"/>
</dbReference>
<proteinExistence type="predicted"/>
<protein>
    <recommendedName>
        <fullName evidence="7">G-patch domain-containing protein</fullName>
    </recommendedName>
</protein>
<evidence type="ECO:0000256" key="2">
    <source>
        <dbReference type="SAM" id="MobiDB-lite"/>
    </source>
</evidence>
<reference evidence="5 6" key="1">
    <citation type="journal article" date="2011" name="Science">
        <title>The Selaginella genome identifies genetic changes associated with the evolution of vascular plants.</title>
        <authorList>
            <person name="Banks J.A."/>
            <person name="Nishiyama T."/>
            <person name="Hasebe M."/>
            <person name="Bowman J.L."/>
            <person name="Gribskov M."/>
            <person name="dePamphilis C."/>
            <person name="Albert V.A."/>
            <person name="Aono N."/>
            <person name="Aoyama T."/>
            <person name="Ambrose B.A."/>
            <person name="Ashton N.W."/>
            <person name="Axtell M.J."/>
            <person name="Barker E."/>
            <person name="Barker M.S."/>
            <person name="Bennetzen J.L."/>
            <person name="Bonawitz N.D."/>
            <person name="Chapple C."/>
            <person name="Cheng C."/>
            <person name="Correa L.G."/>
            <person name="Dacre M."/>
            <person name="DeBarry J."/>
            <person name="Dreyer I."/>
            <person name="Elias M."/>
            <person name="Engstrom E.M."/>
            <person name="Estelle M."/>
            <person name="Feng L."/>
            <person name="Finet C."/>
            <person name="Floyd S.K."/>
            <person name="Frommer W.B."/>
            <person name="Fujita T."/>
            <person name="Gramzow L."/>
            <person name="Gutensohn M."/>
            <person name="Harholt J."/>
            <person name="Hattori M."/>
            <person name="Heyl A."/>
            <person name="Hirai T."/>
            <person name="Hiwatashi Y."/>
            <person name="Ishikawa M."/>
            <person name="Iwata M."/>
            <person name="Karol K.G."/>
            <person name="Koehler B."/>
            <person name="Kolukisaoglu U."/>
            <person name="Kubo M."/>
            <person name="Kurata T."/>
            <person name="Lalonde S."/>
            <person name="Li K."/>
            <person name="Li Y."/>
            <person name="Litt A."/>
            <person name="Lyons E."/>
            <person name="Manning G."/>
            <person name="Maruyama T."/>
            <person name="Michael T.P."/>
            <person name="Mikami K."/>
            <person name="Miyazaki S."/>
            <person name="Morinaga S."/>
            <person name="Murata T."/>
            <person name="Mueller-Roeber B."/>
            <person name="Nelson D.R."/>
            <person name="Obara M."/>
            <person name="Oguri Y."/>
            <person name="Olmstead R.G."/>
            <person name="Onodera N."/>
            <person name="Petersen B.L."/>
            <person name="Pils B."/>
            <person name="Prigge M."/>
            <person name="Rensing S.A."/>
            <person name="Riano-Pachon D.M."/>
            <person name="Roberts A.W."/>
            <person name="Sato Y."/>
            <person name="Scheller H.V."/>
            <person name="Schulz B."/>
            <person name="Schulz C."/>
            <person name="Shakirov E.V."/>
            <person name="Shibagaki N."/>
            <person name="Shinohara N."/>
            <person name="Shippen D.E."/>
            <person name="Soerensen I."/>
            <person name="Sotooka R."/>
            <person name="Sugimoto N."/>
            <person name="Sugita M."/>
            <person name="Sumikawa N."/>
            <person name="Tanurdzic M."/>
            <person name="Theissen G."/>
            <person name="Ulvskov P."/>
            <person name="Wakazuki S."/>
            <person name="Weng J.K."/>
            <person name="Willats W.W."/>
            <person name="Wipf D."/>
            <person name="Wolf P.G."/>
            <person name="Yang L."/>
            <person name="Zimmer A.D."/>
            <person name="Zhu Q."/>
            <person name="Mitros T."/>
            <person name="Hellsten U."/>
            <person name="Loque D."/>
            <person name="Otillar R."/>
            <person name="Salamov A."/>
            <person name="Schmutz J."/>
            <person name="Shapiro H."/>
            <person name="Lindquist E."/>
            <person name="Lucas S."/>
            <person name="Rokhsar D."/>
            <person name="Grigoriev I.V."/>
        </authorList>
    </citation>
    <scope>NUCLEOTIDE SEQUENCE [LARGE SCALE GENOMIC DNA]</scope>
</reference>
<feature type="compositionally biased region" description="Polar residues" evidence="2">
    <location>
        <begin position="796"/>
        <end position="808"/>
    </location>
</feature>
<dbReference type="Pfam" id="PF07713">
    <property type="entry name" value="DUF1604"/>
    <property type="match status" value="1"/>
</dbReference>
<name>D8QX10_SELML</name>
<feature type="region of interest" description="Disordered" evidence="2">
    <location>
        <begin position="759"/>
        <end position="943"/>
    </location>
</feature>
<feature type="domain" description="SURP motif" evidence="3">
    <location>
        <begin position="399"/>
        <end position="441"/>
    </location>
</feature>
<dbReference type="Gramene" id="EFJ35734">
    <property type="protein sequence ID" value="EFJ35734"/>
    <property type="gene ID" value="SELMODRAFT_80512"/>
</dbReference>
<dbReference type="Pfam" id="PF26093">
    <property type="entry name" value="HTH_TGH"/>
    <property type="match status" value="1"/>
</dbReference>
<dbReference type="PROSITE" id="PS50128">
    <property type="entry name" value="SURP"/>
    <property type="match status" value="1"/>
</dbReference>
<feature type="compositionally biased region" description="Low complexity" evidence="2">
    <location>
        <begin position="218"/>
        <end position="230"/>
    </location>
</feature>
<feature type="compositionally biased region" description="Basic residues" evidence="2">
    <location>
        <begin position="911"/>
        <end position="927"/>
    </location>
</feature>
<dbReference type="KEGG" id="smo:SELMODRAFT_80512"/>
<feature type="domain" description="G-patch" evidence="4">
    <location>
        <begin position="176"/>
        <end position="222"/>
    </location>
</feature>
<keyword evidence="6" id="KW-1185">Reference proteome</keyword>
<evidence type="ECO:0008006" key="7">
    <source>
        <dbReference type="Google" id="ProtNLM"/>
    </source>
</evidence>
<feature type="compositionally biased region" description="Basic and acidic residues" evidence="2">
    <location>
        <begin position="704"/>
        <end position="713"/>
    </location>
</feature>
<dbReference type="AlphaFoldDB" id="D8QX10"/>
<evidence type="ECO:0000313" key="6">
    <source>
        <dbReference type="Proteomes" id="UP000001514"/>
    </source>
</evidence>
<evidence type="ECO:0000256" key="1">
    <source>
        <dbReference type="ARBA" id="ARBA00022664"/>
    </source>
</evidence>
<dbReference type="SMART" id="SM00648">
    <property type="entry name" value="SWAP"/>
    <property type="match status" value="1"/>
</dbReference>
<dbReference type="Gene3D" id="1.10.10.790">
    <property type="entry name" value="Surp module"/>
    <property type="match status" value="1"/>
</dbReference>
<dbReference type="GO" id="GO:0006397">
    <property type="term" value="P:mRNA processing"/>
    <property type="evidence" value="ECO:0007669"/>
    <property type="project" value="UniProtKB-KW"/>
</dbReference>
<dbReference type="STRING" id="88036.D8QX10"/>
<dbReference type="Proteomes" id="UP000001514">
    <property type="component" value="Unassembled WGS sequence"/>
</dbReference>
<dbReference type="OMA" id="DQQKPDT"/>
<dbReference type="SUPFAM" id="SSF109905">
    <property type="entry name" value="Surp module (SWAP domain)"/>
    <property type="match status" value="1"/>
</dbReference>
<evidence type="ECO:0000259" key="3">
    <source>
        <dbReference type="PROSITE" id="PS50128"/>
    </source>
</evidence>
<organism evidence="6">
    <name type="scientific">Selaginella moellendorffii</name>
    <name type="common">Spikemoss</name>
    <dbReference type="NCBI Taxonomy" id="88036"/>
    <lineage>
        <taxon>Eukaryota</taxon>
        <taxon>Viridiplantae</taxon>
        <taxon>Streptophyta</taxon>
        <taxon>Embryophyta</taxon>
        <taxon>Tracheophyta</taxon>
        <taxon>Lycopodiopsida</taxon>
        <taxon>Selaginellales</taxon>
        <taxon>Selaginellaceae</taxon>
        <taxon>Selaginella</taxon>
    </lineage>
</organism>
<sequence>MGRGDDDGSALVVYGTPLENSDELSARKRAKALDKGTLRQQQPVWKQDARDSEGRRRFHGAFTGGFSAGYFNTVGSKDGWEPKTFKSSRGSRADMRQHSAYDYMDDEERREMDSKQIGTAQEFDTFGFTAAEYARREATQETNRYASFLVIFPQDLRSRPAVIPGFVPDEIIVPPTDSIGVKLLRKMGWRHGRGIGPKHIAASSEVKREGRKAMLALASAGSSSQDAGPSLEDSETAEEQLDLPPTSVPDFVRKIKDNVHGLGFDPFQSAPEFRPVTMSKGFGIGALEEMGDEDEDVYATGPHPEMMVLEDEELERLEKIERKAPRPRLPTVAVGKDALPGFKLASENTYQAEWFHPPVVPPDYVPVHKFVAALDLSQSQSDNTPLEAPQPEDKTLVKLIDGMAILVARSGTQLEALSKEKNKENPLFQFLFGGMGGDYYTRRLWEERSKRGLQIQSNRDRPKLGASERGQALGEMPLQKSALPAIPAEDRARLQATLNNTFMKPSAEVGSMIVCFFTYFVVLQPTKTNRLPFEDDPAKQARYEQFLKDKYTGGLRKMNKGAQQLTEAQRAQEILEFEAVAHAARGTVSSSGANLLGKLAASSDRFTSGGVEQAGKFVSKCPSTSLSYPRRTEEPWRPLPLLCKRFDVLDPYTGQVRLKSLTLATPSESLFSSKITEAIGSAAKVEEVQRESTPPVDEGEQQEPEEKIAEKPVDLYKAIFSDDEEEEAPSQPVKNVDAANAALTRLVADDFLESLGKELGLAVPPPMPVPVKAPEDSSKGQTTQDTSGGQPEDISKGQTTEDTSSGQPQDIPKGHIKFVKPSRKGEEPKADIQKERDEKAQAKDAQYTSEPEDHATTKDDKDQRRSRDKRKDKSRDRREESSKERSKRKVRSFGISTKRATELRYALLQRRERKERHKRHKSKRRRTSSSTSSSSSSPSPSCS</sequence>
<dbReference type="eggNOG" id="KOG2138">
    <property type="taxonomic scope" value="Eukaryota"/>
</dbReference>
<feature type="compositionally biased region" description="Low complexity" evidence="2">
    <location>
        <begin position="928"/>
        <end position="943"/>
    </location>
</feature>
<keyword evidence="1" id="KW-0507">mRNA processing</keyword>
<dbReference type="Pfam" id="PF01585">
    <property type="entry name" value="G-patch"/>
    <property type="match status" value="1"/>
</dbReference>
<gene>
    <name evidence="5" type="ORF">SELMODRAFT_80512</name>
</gene>
<dbReference type="Pfam" id="PF01805">
    <property type="entry name" value="Surp"/>
    <property type="match status" value="1"/>
</dbReference>
<evidence type="ECO:0000313" key="5">
    <source>
        <dbReference type="EMBL" id="EFJ35734.1"/>
    </source>
</evidence>
<dbReference type="EMBL" id="GL377568">
    <property type="protein sequence ID" value="EFJ35734.1"/>
    <property type="molecule type" value="Genomic_DNA"/>
</dbReference>
<dbReference type="HOGENOM" id="CLU_008613_0_0_1"/>
<feature type="region of interest" description="Disordered" evidence="2">
    <location>
        <begin position="684"/>
        <end position="713"/>
    </location>
</feature>
<feature type="compositionally biased region" description="Basic and acidic residues" evidence="2">
    <location>
        <begin position="851"/>
        <end position="884"/>
    </location>
</feature>
<evidence type="ECO:0000259" key="4">
    <source>
        <dbReference type="PROSITE" id="PS50174"/>
    </source>
</evidence>
<feature type="compositionally biased region" description="Acidic residues" evidence="2">
    <location>
        <begin position="232"/>
        <end position="241"/>
    </location>
</feature>
<feature type="compositionally biased region" description="Basic and acidic residues" evidence="2">
    <location>
        <begin position="823"/>
        <end position="842"/>
    </location>
</feature>
<dbReference type="PANTHER" id="PTHR13384:SF19">
    <property type="entry name" value="G PATCH DOMAIN-CONTAINING PROTEIN 1"/>
    <property type="match status" value="1"/>
</dbReference>
<dbReference type="GO" id="GO:0005634">
    <property type="term" value="C:nucleus"/>
    <property type="evidence" value="ECO:0000318"/>
    <property type="project" value="GO_Central"/>
</dbReference>
<dbReference type="InterPro" id="IPR035967">
    <property type="entry name" value="SWAP/Surp_sf"/>
</dbReference>
<dbReference type="FunCoup" id="D8QX10">
    <property type="interactions" value="3878"/>
</dbReference>
<dbReference type="InterPro" id="IPR011666">
    <property type="entry name" value="DUF1604"/>
</dbReference>
<dbReference type="InterPro" id="IPR000061">
    <property type="entry name" value="Surp"/>
</dbReference>
<dbReference type="PANTHER" id="PTHR13384">
    <property type="entry name" value="G PATCH DOMAIN-CONTAINING PROTEIN 1"/>
    <property type="match status" value="1"/>
</dbReference>
<feature type="region of interest" description="Disordered" evidence="2">
    <location>
        <begin position="32"/>
        <end position="52"/>
    </location>
</feature>
<dbReference type="InterPro" id="IPR000467">
    <property type="entry name" value="G_patch_dom"/>
</dbReference>
<feature type="compositionally biased region" description="Polar residues" evidence="2">
    <location>
        <begin position="779"/>
        <end position="789"/>
    </location>
</feature>
<accession>D8QX10</accession>
<feature type="region of interest" description="Disordered" evidence="2">
    <location>
        <begin position="218"/>
        <end position="249"/>
    </location>
</feature>